<comment type="caution">
    <text evidence="1">The sequence shown here is derived from an EMBL/GenBank/DDBJ whole genome shotgun (WGS) entry which is preliminary data.</text>
</comment>
<gene>
    <name evidence="1" type="ORF">COT97_00925</name>
</gene>
<accession>A0A2H0V5W2</accession>
<evidence type="ECO:0000313" key="2">
    <source>
        <dbReference type="Proteomes" id="UP000229901"/>
    </source>
</evidence>
<name>A0A2H0V5W2_9BACT</name>
<dbReference type="EMBL" id="PFAP01000004">
    <property type="protein sequence ID" value="PIR94494.1"/>
    <property type="molecule type" value="Genomic_DNA"/>
</dbReference>
<evidence type="ECO:0000313" key="1">
    <source>
        <dbReference type="EMBL" id="PIR94494.1"/>
    </source>
</evidence>
<protein>
    <submittedName>
        <fullName evidence="1">Uncharacterized protein</fullName>
    </submittedName>
</protein>
<reference evidence="2" key="1">
    <citation type="submission" date="2017-09" db="EMBL/GenBank/DDBJ databases">
        <title>Depth-based differentiation of microbial function through sediment-hosted aquifers and enrichment of novel symbionts in the deep terrestrial subsurface.</title>
        <authorList>
            <person name="Probst A.J."/>
            <person name="Ladd B."/>
            <person name="Jarett J.K."/>
            <person name="Geller-Mcgrath D.E."/>
            <person name="Sieber C.M.K."/>
            <person name="Emerson J.B."/>
            <person name="Anantharaman K."/>
            <person name="Thomas B.C."/>
            <person name="Malmstrom R."/>
            <person name="Stieglmeier M."/>
            <person name="Klingl A."/>
            <person name="Woyke T."/>
            <person name="Ryan C.M."/>
            <person name="Banfield J.F."/>
        </authorList>
    </citation>
    <scope>NUCLEOTIDE SEQUENCE [LARGE SCALE GENOMIC DNA]</scope>
</reference>
<sequence length="236" mass="27449">MTPNIFEQFNIEKDFKLADPDHQRQYLELLRKVEIFAADRSFEELNDDIEFMKLVIELLDNIKAWIDEEVTIKQEEDSGREIWDYNKLQQWVESDLGRLGAYDYTLRNFDNDGSNIIYLGDRFDLKRTPITTLPPNLHVIDIFLEDCAQLSKIPSGMSVKRAIVISNCPKLKFIGQINVDGDLHLNNLPDVKFFNDDSTVKGIVYIYSNVPQKITDQLDYMQKTGKIGAIIMRNQH</sequence>
<dbReference type="AlphaFoldDB" id="A0A2H0V5W2"/>
<dbReference type="Proteomes" id="UP000229901">
    <property type="component" value="Unassembled WGS sequence"/>
</dbReference>
<proteinExistence type="predicted"/>
<organism evidence="1 2">
    <name type="scientific">Candidatus Falkowbacteria bacterium CG10_big_fil_rev_8_21_14_0_10_39_11</name>
    <dbReference type="NCBI Taxonomy" id="1974565"/>
    <lineage>
        <taxon>Bacteria</taxon>
        <taxon>Candidatus Falkowiibacteriota</taxon>
    </lineage>
</organism>